<dbReference type="EC" id="3.1.1.5" evidence="2"/>
<keyword evidence="3" id="KW-1185">Reference proteome</keyword>
<feature type="domain" description="Serine aminopeptidase S33" evidence="1">
    <location>
        <begin position="28"/>
        <end position="291"/>
    </location>
</feature>
<proteinExistence type="predicted"/>
<evidence type="ECO:0000313" key="3">
    <source>
        <dbReference type="Proteomes" id="UP000195918"/>
    </source>
</evidence>
<dbReference type="InterPro" id="IPR051044">
    <property type="entry name" value="MAG_DAG_Lipase"/>
</dbReference>
<dbReference type="InterPro" id="IPR029058">
    <property type="entry name" value="AB_hydrolase_fold"/>
</dbReference>
<reference evidence="3" key="1">
    <citation type="submission" date="2017-02" db="EMBL/GenBank/DDBJ databases">
        <authorList>
            <person name="Dridi B."/>
        </authorList>
    </citation>
    <scope>NUCLEOTIDE SEQUENCE [LARGE SCALE GENOMIC DNA]</scope>
    <source>
        <strain evidence="3">bH819</strain>
    </source>
</reference>
<sequence>MKKYFVIESMDEKTDLNGVIWQPEASKTPKAILQIVHGMAEYIERYDEFANFLNENNILVVGHDHLGHGESVDLETPIYGFFAKDDSANILVEDTYQITNYIKKRYPQVPLFIMGHSMGSFITRNYLKKYSDKVEGSILMGTGGKKEEIKLMKKLLKGLNTISPKAVNPALNHLSFGNFNKKIKQANSPFSWLSKNEANVKQYEEDQKCGFIFTNNGFYTLFSLVEGATQKNWFKTIQTTLPILIISGEKDPVGNYGKGPRKVAIELTDNYFSDVTLRLYHDLRHEILNEVEKEDVMNDIYDWLTSHLT</sequence>
<dbReference type="GO" id="GO:0047372">
    <property type="term" value="F:monoacylglycerol lipase activity"/>
    <property type="evidence" value="ECO:0007669"/>
    <property type="project" value="UniProtKB-EC"/>
</dbReference>
<dbReference type="OrthoDB" id="9806902at2"/>
<dbReference type="InterPro" id="IPR022742">
    <property type="entry name" value="Hydrolase_4"/>
</dbReference>
<dbReference type="Gene3D" id="3.40.50.1820">
    <property type="entry name" value="alpha/beta hydrolase"/>
    <property type="match status" value="1"/>
</dbReference>
<dbReference type="PANTHER" id="PTHR11614">
    <property type="entry name" value="PHOSPHOLIPASE-RELATED"/>
    <property type="match status" value="1"/>
</dbReference>
<dbReference type="Pfam" id="PF12146">
    <property type="entry name" value="Hydrolase_4"/>
    <property type="match status" value="1"/>
</dbReference>
<dbReference type="Proteomes" id="UP000195918">
    <property type="component" value="Unassembled WGS sequence"/>
</dbReference>
<keyword evidence="2" id="KW-0378">Hydrolase</keyword>
<evidence type="ECO:0000313" key="2">
    <source>
        <dbReference type="EMBL" id="SLM86432.1"/>
    </source>
</evidence>
<dbReference type="GO" id="GO:0004622">
    <property type="term" value="F:phosphatidylcholine lysophospholipase activity"/>
    <property type="evidence" value="ECO:0007669"/>
    <property type="project" value="UniProtKB-EC"/>
</dbReference>
<protein>
    <submittedName>
        <fullName evidence="2">Lysophospholipase Monoglyceride lipase putative</fullName>
        <ecNumber evidence="2">3.1.1.23</ecNumber>
        <ecNumber evidence="2">3.1.1.5</ecNumber>
    </submittedName>
</protein>
<dbReference type="EC" id="3.1.1.23" evidence="2"/>
<name>A0A1X6WQB6_9ENTE</name>
<dbReference type="EMBL" id="FWFD01000015">
    <property type="protein sequence ID" value="SLM86432.1"/>
    <property type="molecule type" value="Genomic_DNA"/>
</dbReference>
<dbReference type="SUPFAM" id="SSF53474">
    <property type="entry name" value="alpha/beta-Hydrolases"/>
    <property type="match status" value="1"/>
</dbReference>
<accession>A0A1X6WQB6</accession>
<dbReference type="RefSeq" id="WP_086952060.1">
    <property type="nucleotide sequence ID" value="NZ_FWFD01000015.1"/>
</dbReference>
<organism evidence="2 3">
    <name type="scientific">Vagococcus fluvialis bH819</name>
    <dbReference type="NCBI Taxonomy" id="1255619"/>
    <lineage>
        <taxon>Bacteria</taxon>
        <taxon>Bacillati</taxon>
        <taxon>Bacillota</taxon>
        <taxon>Bacilli</taxon>
        <taxon>Lactobacillales</taxon>
        <taxon>Enterococcaceae</taxon>
        <taxon>Vagococcus</taxon>
    </lineage>
</organism>
<evidence type="ECO:0000259" key="1">
    <source>
        <dbReference type="Pfam" id="PF12146"/>
    </source>
</evidence>
<dbReference type="AlphaFoldDB" id="A0A1X6WQB6"/>
<gene>
    <name evidence="2" type="ORF">FM121_10095</name>
</gene>